<dbReference type="EMBL" id="JANEYG010000067">
    <property type="protein sequence ID" value="KAJ8914622.1"/>
    <property type="molecule type" value="Genomic_DNA"/>
</dbReference>
<keyword evidence="1" id="KW-0233">DNA recombination</keyword>
<reference evidence="2 3" key="1">
    <citation type="journal article" date="2023" name="Insect Mol. Biol.">
        <title>Genome sequencing provides insights into the evolution of gene families encoding plant cell wall-degrading enzymes in longhorned beetles.</title>
        <authorList>
            <person name="Shin N.R."/>
            <person name="Okamura Y."/>
            <person name="Kirsch R."/>
            <person name="Pauchet Y."/>
        </authorList>
    </citation>
    <scope>NUCLEOTIDE SEQUENCE [LARGE SCALE GENOMIC DNA]</scope>
    <source>
        <strain evidence="2">EAD_L_NR</strain>
    </source>
</reference>
<dbReference type="InterPro" id="IPR011010">
    <property type="entry name" value="DNA_brk_join_enz"/>
</dbReference>
<gene>
    <name evidence="2" type="ORF">NQ315_015359</name>
</gene>
<dbReference type="AlphaFoldDB" id="A0AAV8VKE8"/>
<accession>A0AAV8VKE8</accession>
<dbReference type="Proteomes" id="UP001159042">
    <property type="component" value="Unassembled WGS sequence"/>
</dbReference>
<organism evidence="2 3">
    <name type="scientific">Exocentrus adspersus</name>
    <dbReference type="NCBI Taxonomy" id="1586481"/>
    <lineage>
        <taxon>Eukaryota</taxon>
        <taxon>Metazoa</taxon>
        <taxon>Ecdysozoa</taxon>
        <taxon>Arthropoda</taxon>
        <taxon>Hexapoda</taxon>
        <taxon>Insecta</taxon>
        <taxon>Pterygota</taxon>
        <taxon>Neoptera</taxon>
        <taxon>Endopterygota</taxon>
        <taxon>Coleoptera</taxon>
        <taxon>Polyphaga</taxon>
        <taxon>Cucujiformia</taxon>
        <taxon>Chrysomeloidea</taxon>
        <taxon>Cerambycidae</taxon>
        <taxon>Lamiinae</taxon>
        <taxon>Acanthocinini</taxon>
        <taxon>Exocentrus</taxon>
    </lineage>
</organism>
<evidence type="ECO:0008006" key="4">
    <source>
        <dbReference type="Google" id="ProtNLM"/>
    </source>
</evidence>
<proteinExistence type="predicted"/>
<dbReference type="SUPFAM" id="SSF56349">
    <property type="entry name" value="DNA breaking-rejoining enzymes"/>
    <property type="match status" value="1"/>
</dbReference>
<name>A0AAV8VKE8_9CUCU</name>
<dbReference type="GO" id="GO:0006310">
    <property type="term" value="P:DNA recombination"/>
    <property type="evidence" value="ECO:0007669"/>
    <property type="project" value="UniProtKB-KW"/>
</dbReference>
<evidence type="ECO:0000313" key="2">
    <source>
        <dbReference type="EMBL" id="KAJ8914622.1"/>
    </source>
</evidence>
<dbReference type="Gene3D" id="1.10.443.10">
    <property type="entry name" value="Intergrase catalytic core"/>
    <property type="match status" value="1"/>
</dbReference>
<dbReference type="InterPro" id="IPR013762">
    <property type="entry name" value="Integrase-like_cat_sf"/>
</dbReference>
<evidence type="ECO:0000313" key="3">
    <source>
        <dbReference type="Proteomes" id="UP001159042"/>
    </source>
</evidence>
<comment type="caution">
    <text evidence="2">The sequence shown here is derived from an EMBL/GenBank/DDBJ whole genome shotgun (WGS) entry which is preliminary data.</text>
</comment>
<dbReference type="GO" id="GO:0015074">
    <property type="term" value="P:DNA integration"/>
    <property type="evidence" value="ECO:0007669"/>
    <property type="project" value="InterPro"/>
</dbReference>
<protein>
    <recommendedName>
        <fullName evidence="4">Tyr recombinase domain-containing protein</fullName>
    </recommendedName>
</protein>
<dbReference type="GO" id="GO:0003677">
    <property type="term" value="F:DNA binding"/>
    <property type="evidence" value="ECO:0007669"/>
    <property type="project" value="InterPro"/>
</dbReference>
<evidence type="ECO:0000256" key="1">
    <source>
        <dbReference type="ARBA" id="ARBA00023172"/>
    </source>
</evidence>
<sequence>MTIDDIEDHEKSLTVKVPNTETNVSKMENVVHRWWEEVLSEWSAKIATFLGLQDPKNFTGHAFRRTSATLLANTGVDILGLKRHGGWKSSTVAEGYVEDFLHNKTEFAEKILHNADGASTSATRAAESVSLKTKALDTRGITISNCTNCTFIFNMPIT</sequence>
<keyword evidence="3" id="KW-1185">Reference proteome</keyword>